<protein>
    <submittedName>
        <fullName evidence="1">Uncharacterized protein</fullName>
    </submittedName>
</protein>
<sequence>MQRRLGKSKLIKRKKLIFWYAFVVHCL</sequence>
<name>A0A2P2N744_RHIMU</name>
<dbReference type="EMBL" id="GGEC01057835">
    <property type="protein sequence ID" value="MBX38319.1"/>
    <property type="molecule type" value="Transcribed_RNA"/>
</dbReference>
<accession>A0A2P2N744</accession>
<reference evidence="1" key="1">
    <citation type="submission" date="2018-02" db="EMBL/GenBank/DDBJ databases">
        <title>Rhizophora mucronata_Transcriptome.</title>
        <authorList>
            <person name="Meera S.P."/>
            <person name="Sreeshan A."/>
            <person name="Augustine A."/>
        </authorList>
    </citation>
    <scope>NUCLEOTIDE SEQUENCE</scope>
    <source>
        <tissue evidence="1">Leaf</tissue>
    </source>
</reference>
<evidence type="ECO:0000313" key="1">
    <source>
        <dbReference type="EMBL" id="MBX38319.1"/>
    </source>
</evidence>
<proteinExistence type="predicted"/>
<organism evidence="1">
    <name type="scientific">Rhizophora mucronata</name>
    <name type="common">Asiatic mangrove</name>
    <dbReference type="NCBI Taxonomy" id="61149"/>
    <lineage>
        <taxon>Eukaryota</taxon>
        <taxon>Viridiplantae</taxon>
        <taxon>Streptophyta</taxon>
        <taxon>Embryophyta</taxon>
        <taxon>Tracheophyta</taxon>
        <taxon>Spermatophyta</taxon>
        <taxon>Magnoliopsida</taxon>
        <taxon>eudicotyledons</taxon>
        <taxon>Gunneridae</taxon>
        <taxon>Pentapetalae</taxon>
        <taxon>rosids</taxon>
        <taxon>fabids</taxon>
        <taxon>Malpighiales</taxon>
        <taxon>Rhizophoraceae</taxon>
        <taxon>Rhizophora</taxon>
    </lineage>
</organism>
<dbReference type="AlphaFoldDB" id="A0A2P2N744"/>